<evidence type="ECO:0000313" key="2">
    <source>
        <dbReference type="Proteomes" id="UP000326759"/>
    </source>
</evidence>
<dbReference type="OrthoDB" id="10040649at2759"/>
<dbReference type="AlphaFoldDB" id="A0A5N5TCA5"/>
<dbReference type="Proteomes" id="UP000326759">
    <property type="component" value="Unassembled WGS sequence"/>
</dbReference>
<name>A0A5N5TCA5_9CRUS</name>
<accession>A0A5N5TCA5</accession>
<feature type="non-terminal residue" evidence="1">
    <location>
        <position position="1"/>
    </location>
</feature>
<sequence>VIPLYLTCHFAKLNNFPSYLQSNIFFKTMTKQNFWPLVQPLHCFINSFRTANLQALRDSGALDNLCNKNGNSDALTNLLVYQYLSGSLPGTAGTHPGANVAAARAVAAAGSPHLQALLEGSMESKTKTSVTTTLTTRTITMDPSTKFTTSTTSYVTTITSLTSSILPIIFRGSKITTTITDRQTEVLTATEFITSSSVLTPSIIQTLNVEVTLTETSTKGLNGHYTLAQRLSYK</sequence>
<dbReference type="EMBL" id="SEYY01003490">
    <property type="protein sequence ID" value="KAB7504266.1"/>
    <property type="molecule type" value="Genomic_DNA"/>
</dbReference>
<protein>
    <submittedName>
        <fullName evidence="1">Uncharacterized protein</fullName>
    </submittedName>
</protein>
<gene>
    <name evidence="1" type="ORF">Anas_09772</name>
</gene>
<organism evidence="1 2">
    <name type="scientific">Armadillidium nasatum</name>
    <dbReference type="NCBI Taxonomy" id="96803"/>
    <lineage>
        <taxon>Eukaryota</taxon>
        <taxon>Metazoa</taxon>
        <taxon>Ecdysozoa</taxon>
        <taxon>Arthropoda</taxon>
        <taxon>Crustacea</taxon>
        <taxon>Multicrustacea</taxon>
        <taxon>Malacostraca</taxon>
        <taxon>Eumalacostraca</taxon>
        <taxon>Peracarida</taxon>
        <taxon>Isopoda</taxon>
        <taxon>Oniscidea</taxon>
        <taxon>Crinocheta</taxon>
        <taxon>Armadillidiidae</taxon>
        <taxon>Armadillidium</taxon>
    </lineage>
</organism>
<keyword evidence="2" id="KW-1185">Reference proteome</keyword>
<evidence type="ECO:0000313" key="1">
    <source>
        <dbReference type="EMBL" id="KAB7504266.1"/>
    </source>
</evidence>
<reference evidence="1 2" key="1">
    <citation type="journal article" date="2019" name="PLoS Biol.">
        <title>Sex chromosomes control vertical transmission of feminizing Wolbachia symbionts in an isopod.</title>
        <authorList>
            <person name="Becking T."/>
            <person name="Chebbi M.A."/>
            <person name="Giraud I."/>
            <person name="Moumen B."/>
            <person name="Laverre T."/>
            <person name="Caubet Y."/>
            <person name="Peccoud J."/>
            <person name="Gilbert C."/>
            <person name="Cordaux R."/>
        </authorList>
    </citation>
    <scope>NUCLEOTIDE SEQUENCE [LARGE SCALE GENOMIC DNA]</scope>
    <source>
        <strain evidence="1">ANa2</strain>
        <tissue evidence="1">Whole body excluding digestive tract and cuticle</tissue>
    </source>
</reference>
<comment type="caution">
    <text evidence="1">The sequence shown here is derived from an EMBL/GenBank/DDBJ whole genome shotgun (WGS) entry which is preliminary data.</text>
</comment>
<proteinExistence type="predicted"/>